<reference evidence="9" key="1">
    <citation type="submission" date="2017-02" db="EMBL/GenBank/DDBJ databases">
        <authorList>
            <person name="Varghese N."/>
            <person name="Submissions S."/>
        </authorList>
    </citation>
    <scope>NUCLEOTIDE SEQUENCE [LARGE SCALE GENOMIC DNA]</scope>
    <source>
        <strain evidence="9">DSM 15739</strain>
    </source>
</reference>
<keyword evidence="9" id="KW-1185">Reference proteome</keyword>
<evidence type="ECO:0000256" key="3">
    <source>
        <dbReference type="ARBA" id="ARBA00023235"/>
    </source>
</evidence>
<dbReference type="Gene3D" id="3.30.2350.10">
    <property type="entry name" value="Pseudouridine synthase"/>
    <property type="match status" value="1"/>
</dbReference>
<dbReference type="Pfam" id="PF01479">
    <property type="entry name" value="S4"/>
    <property type="match status" value="1"/>
</dbReference>
<dbReference type="EC" id="5.4.99.-" evidence="6"/>
<evidence type="ECO:0000259" key="7">
    <source>
        <dbReference type="SMART" id="SM00363"/>
    </source>
</evidence>
<dbReference type="NCBIfam" id="TIGR00005">
    <property type="entry name" value="rluA_subfam"/>
    <property type="match status" value="1"/>
</dbReference>
<dbReference type="SUPFAM" id="SSF55174">
    <property type="entry name" value="Alpha-L RNA-binding motif"/>
    <property type="match status" value="1"/>
</dbReference>
<dbReference type="CDD" id="cd02869">
    <property type="entry name" value="PseudoU_synth_RluA_like"/>
    <property type="match status" value="1"/>
</dbReference>
<dbReference type="EMBL" id="FUWO01000009">
    <property type="protein sequence ID" value="SJZ57523.1"/>
    <property type="molecule type" value="Genomic_DNA"/>
</dbReference>
<dbReference type="Gene3D" id="3.10.290.10">
    <property type="entry name" value="RNA-binding S4 domain"/>
    <property type="match status" value="1"/>
</dbReference>
<comment type="catalytic activity">
    <reaction evidence="1 6">
        <text>a uridine in RNA = a pseudouridine in RNA</text>
        <dbReference type="Rhea" id="RHEA:48348"/>
        <dbReference type="Rhea" id="RHEA-COMP:12068"/>
        <dbReference type="Rhea" id="RHEA-COMP:12069"/>
        <dbReference type="ChEBI" id="CHEBI:65314"/>
        <dbReference type="ChEBI" id="CHEBI:65315"/>
    </reaction>
</comment>
<proteinExistence type="inferred from homology"/>
<evidence type="ECO:0000256" key="5">
    <source>
        <dbReference type="PROSITE-ProRule" id="PRU00182"/>
    </source>
</evidence>
<organism evidence="8 9">
    <name type="scientific">Globicatella sulfidifaciens DSM 15739</name>
    <dbReference type="NCBI Taxonomy" id="1121925"/>
    <lineage>
        <taxon>Bacteria</taxon>
        <taxon>Bacillati</taxon>
        <taxon>Bacillota</taxon>
        <taxon>Bacilli</taxon>
        <taxon>Lactobacillales</taxon>
        <taxon>Aerococcaceae</taxon>
        <taxon>Globicatella</taxon>
    </lineage>
</organism>
<dbReference type="InterPro" id="IPR020103">
    <property type="entry name" value="PsdUridine_synth_cat_dom_sf"/>
</dbReference>
<dbReference type="InterPro" id="IPR050188">
    <property type="entry name" value="RluA_PseudoU_synthase"/>
</dbReference>
<dbReference type="PROSITE" id="PS50889">
    <property type="entry name" value="S4"/>
    <property type="match status" value="1"/>
</dbReference>
<gene>
    <name evidence="8" type="ORF">SAMN02746011_01183</name>
</gene>
<dbReference type="InterPro" id="IPR006225">
    <property type="entry name" value="PsdUridine_synth_RluC/D"/>
</dbReference>
<dbReference type="PANTHER" id="PTHR21600:SF44">
    <property type="entry name" value="RIBOSOMAL LARGE SUBUNIT PSEUDOURIDINE SYNTHASE D"/>
    <property type="match status" value="1"/>
</dbReference>
<feature type="domain" description="RNA-binding S4" evidence="7">
    <location>
        <begin position="12"/>
        <end position="74"/>
    </location>
</feature>
<dbReference type="PROSITE" id="PS01129">
    <property type="entry name" value="PSI_RLU"/>
    <property type="match status" value="1"/>
</dbReference>
<sequence>MSQIFNLQGETGRLDKVLTTLLPSESRSTIQKIIKQDLVQVNGVVAKANLKLEGHESITIVIPEVEEPEEETLKAEDIPLDIVYEDEDLVVINKAAGMVVHPSKGHYSGTLVNALLYYLGHNLAYPDDNTRPGLVHRIDKDTSGLIVVAKNNAAHHLLSEQLADHSMGRTYYALVHGTIKEPEGTIEVPLRRDPSNRLRWSVQPDGKYALTHFKVLQRYTDSTLVELQLATGRTHQIRVHMEYIGHPLVGDPVYRIGVGQMRGALTRLTDGQLLHAKEIHFKHPISNQLMSFEVPLPEHFEDILRTLTPLE</sequence>
<dbReference type="GO" id="GO:0003723">
    <property type="term" value="F:RNA binding"/>
    <property type="evidence" value="ECO:0007669"/>
    <property type="project" value="UniProtKB-KW"/>
</dbReference>
<dbReference type="Pfam" id="PF00849">
    <property type="entry name" value="PseudoU_synth_2"/>
    <property type="match status" value="1"/>
</dbReference>
<evidence type="ECO:0000256" key="4">
    <source>
        <dbReference type="PIRSR" id="PIRSR606225-1"/>
    </source>
</evidence>
<dbReference type="GO" id="GO:0120159">
    <property type="term" value="F:rRNA pseudouridine synthase activity"/>
    <property type="evidence" value="ECO:0007669"/>
    <property type="project" value="UniProtKB-ARBA"/>
</dbReference>
<evidence type="ECO:0000313" key="8">
    <source>
        <dbReference type="EMBL" id="SJZ57523.1"/>
    </source>
</evidence>
<dbReference type="AlphaFoldDB" id="A0A1T4LS41"/>
<dbReference type="SUPFAM" id="SSF55120">
    <property type="entry name" value="Pseudouridine synthase"/>
    <property type="match status" value="1"/>
</dbReference>
<accession>A0A1T4LS41</accession>
<feature type="active site" evidence="4">
    <location>
        <position position="139"/>
    </location>
</feature>
<dbReference type="InterPro" id="IPR036986">
    <property type="entry name" value="S4_RNA-bd_sf"/>
</dbReference>
<dbReference type="Proteomes" id="UP000189941">
    <property type="component" value="Unassembled WGS sequence"/>
</dbReference>
<evidence type="ECO:0000256" key="2">
    <source>
        <dbReference type="ARBA" id="ARBA00010876"/>
    </source>
</evidence>
<dbReference type="InterPro" id="IPR006224">
    <property type="entry name" value="PsdUridine_synth_RluA-like_CS"/>
</dbReference>
<dbReference type="SMART" id="SM00363">
    <property type="entry name" value="S4"/>
    <property type="match status" value="1"/>
</dbReference>
<dbReference type="InterPro" id="IPR006145">
    <property type="entry name" value="PsdUridine_synth_RsuA/RluA"/>
</dbReference>
<dbReference type="RefSeq" id="WP_200803004.1">
    <property type="nucleotide sequence ID" value="NZ_FUWO01000009.1"/>
</dbReference>
<dbReference type="STRING" id="1121925.SAMN02746011_01183"/>
<dbReference type="PANTHER" id="PTHR21600">
    <property type="entry name" value="MITOCHONDRIAL RNA PSEUDOURIDINE SYNTHASE"/>
    <property type="match status" value="1"/>
</dbReference>
<name>A0A1T4LS41_9LACT</name>
<evidence type="ECO:0000256" key="1">
    <source>
        <dbReference type="ARBA" id="ARBA00000073"/>
    </source>
</evidence>
<dbReference type="InterPro" id="IPR002942">
    <property type="entry name" value="S4_RNA-bd"/>
</dbReference>
<comment type="similarity">
    <text evidence="2 6">Belongs to the pseudouridine synthase RluA family.</text>
</comment>
<dbReference type="GO" id="GO:0000455">
    <property type="term" value="P:enzyme-directed rRNA pseudouridine synthesis"/>
    <property type="evidence" value="ECO:0007669"/>
    <property type="project" value="TreeGrafter"/>
</dbReference>
<keyword evidence="3 6" id="KW-0413">Isomerase</keyword>
<evidence type="ECO:0000256" key="6">
    <source>
        <dbReference type="RuleBase" id="RU362028"/>
    </source>
</evidence>
<evidence type="ECO:0000313" key="9">
    <source>
        <dbReference type="Proteomes" id="UP000189941"/>
    </source>
</evidence>
<comment type="function">
    <text evidence="6">Responsible for synthesis of pseudouridine from uracil.</text>
</comment>
<keyword evidence="5" id="KW-0694">RNA-binding</keyword>
<protein>
    <recommendedName>
        <fullName evidence="6">Pseudouridine synthase</fullName>
        <ecNumber evidence="6">5.4.99.-</ecNumber>
    </recommendedName>
</protein>
<dbReference type="CDD" id="cd00165">
    <property type="entry name" value="S4"/>
    <property type="match status" value="1"/>
</dbReference>